<name>A0A4U8Q232_9FIRM</name>
<gene>
    <name evidence="3" type="ORF">DSM106044_04954</name>
</gene>
<protein>
    <submittedName>
        <fullName evidence="3">2-succinyl-6-hydroxy-2, 4-cyclohexadiene-1-carboxylate synthase</fullName>
    </submittedName>
</protein>
<dbReference type="EMBL" id="QGQD01000101">
    <property type="protein sequence ID" value="TLC98213.1"/>
    <property type="molecule type" value="Genomic_DNA"/>
</dbReference>
<dbReference type="Gene3D" id="3.40.50.1820">
    <property type="entry name" value="alpha/beta hydrolase"/>
    <property type="match status" value="1"/>
</dbReference>
<organism evidence="3 4">
    <name type="scientific">Robinsoniella peoriensis</name>
    <dbReference type="NCBI Taxonomy" id="180332"/>
    <lineage>
        <taxon>Bacteria</taxon>
        <taxon>Bacillati</taxon>
        <taxon>Bacillota</taxon>
        <taxon>Clostridia</taxon>
        <taxon>Lachnospirales</taxon>
        <taxon>Lachnospiraceae</taxon>
        <taxon>Robinsoniella</taxon>
    </lineage>
</organism>
<dbReference type="GO" id="GO:0006508">
    <property type="term" value="P:proteolysis"/>
    <property type="evidence" value="ECO:0007669"/>
    <property type="project" value="InterPro"/>
</dbReference>
<feature type="domain" description="Peptidase S9 prolyl oligopeptidase catalytic" evidence="2">
    <location>
        <begin position="147"/>
        <end position="308"/>
    </location>
</feature>
<evidence type="ECO:0000313" key="4">
    <source>
        <dbReference type="Proteomes" id="UP000306509"/>
    </source>
</evidence>
<keyword evidence="1" id="KW-0812">Transmembrane</keyword>
<accession>A0A4U8Q232</accession>
<evidence type="ECO:0000256" key="1">
    <source>
        <dbReference type="SAM" id="Phobius"/>
    </source>
</evidence>
<dbReference type="RefSeq" id="WP_138003922.1">
    <property type="nucleotide sequence ID" value="NZ_QGQD01000101.1"/>
</dbReference>
<dbReference type="InterPro" id="IPR001375">
    <property type="entry name" value="Peptidase_S9_cat"/>
</dbReference>
<evidence type="ECO:0000259" key="2">
    <source>
        <dbReference type="Pfam" id="PF00326"/>
    </source>
</evidence>
<feature type="transmembrane region" description="Helical" evidence="1">
    <location>
        <begin position="6"/>
        <end position="26"/>
    </location>
</feature>
<dbReference type="GO" id="GO:0008236">
    <property type="term" value="F:serine-type peptidase activity"/>
    <property type="evidence" value="ECO:0007669"/>
    <property type="project" value="InterPro"/>
</dbReference>
<dbReference type="InterPro" id="IPR052920">
    <property type="entry name" value="DNA-binding_regulatory"/>
</dbReference>
<dbReference type="Proteomes" id="UP000306509">
    <property type="component" value="Unassembled WGS sequence"/>
</dbReference>
<dbReference type="STRING" id="180332.GCA_000797495_03738"/>
<keyword evidence="4" id="KW-1185">Reference proteome</keyword>
<dbReference type="InterPro" id="IPR029058">
    <property type="entry name" value="AB_hydrolase_fold"/>
</dbReference>
<keyword evidence="1" id="KW-0472">Membrane</keyword>
<reference evidence="3 4" key="1">
    <citation type="journal article" date="2019" name="Anaerobe">
        <title>Detection of Robinsoniella peoriensis in multiple bone samples of a trauma patient.</title>
        <authorList>
            <person name="Schrottner P."/>
            <person name="Hartwich K."/>
            <person name="Bunk B."/>
            <person name="Schober I."/>
            <person name="Helbig S."/>
            <person name="Rudolph W.W."/>
            <person name="Gunzer F."/>
        </authorList>
    </citation>
    <scope>NUCLEOTIDE SEQUENCE [LARGE SCALE GENOMIC DNA]</scope>
    <source>
        <strain evidence="3 4">DSM 106044</strain>
    </source>
</reference>
<sequence length="314" mass="35150">MSKSVIILGAGIVAATVETGIAGYFFRRTMIRGNAKEERTTKMAGTDWNQYLPEIRKKKEWVVRQEREAVSIIARDGLRLKGHFYPGANPDKVILCLHGYTSRGSNDFNSLAYFYLHLGYSLLIVDHRSHGESEGTYIGFGCLDRFDALKWIKYLEKRCGKNCQVMLHGISMGGATALMVSGLSLPDCVKGIISDCGFTSAWEVFDSVLKNTYHLPSFPILQIADVMAKREAGYGLNECNALNEVAKSTVPILFIHGDADTFVPSRMCHKLYKACKSRKEMLIVKGAAHAESYYKGTEKYENKVKEFLNSILEE</sequence>
<evidence type="ECO:0000313" key="3">
    <source>
        <dbReference type="EMBL" id="TLC98213.1"/>
    </source>
</evidence>
<keyword evidence="1" id="KW-1133">Transmembrane helix</keyword>
<dbReference type="SUPFAM" id="SSF53474">
    <property type="entry name" value="alpha/beta-Hydrolases"/>
    <property type="match status" value="1"/>
</dbReference>
<dbReference type="Pfam" id="PF00326">
    <property type="entry name" value="Peptidase_S9"/>
    <property type="match status" value="1"/>
</dbReference>
<dbReference type="AlphaFoldDB" id="A0A4U8Q232"/>
<comment type="caution">
    <text evidence="3">The sequence shown here is derived from an EMBL/GenBank/DDBJ whole genome shotgun (WGS) entry which is preliminary data.</text>
</comment>
<dbReference type="PANTHER" id="PTHR43358">
    <property type="entry name" value="ALPHA/BETA-HYDROLASE"/>
    <property type="match status" value="1"/>
</dbReference>
<dbReference type="PANTHER" id="PTHR43358:SF4">
    <property type="entry name" value="ALPHA_BETA HYDROLASE FOLD-1 DOMAIN-CONTAINING PROTEIN"/>
    <property type="match status" value="1"/>
</dbReference>
<proteinExistence type="predicted"/>